<protein>
    <submittedName>
        <fullName evidence="1">Uncharacterized protein</fullName>
    </submittedName>
</protein>
<name>A0A6S7ACV0_9BURK</name>
<evidence type="ECO:0000313" key="2">
    <source>
        <dbReference type="Proteomes" id="UP000494111"/>
    </source>
</evidence>
<evidence type="ECO:0000313" key="1">
    <source>
        <dbReference type="EMBL" id="CAB3723523.1"/>
    </source>
</evidence>
<dbReference type="EMBL" id="CADIJO010000015">
    <property type="protein sequence ID" value="CAB3723523.1"/>
    <property type="molecule type" value="Genomic_DNA"/>
</dbReference>
<proteinExistence type="predicted"/>
<accession>A0A6S7ACV0</accession>
<reference evidence="1 2" key="1">
    <citation type="submission" date="2020-04" db="EMBL/GenBank/DDBJ databases">
        <authorList>
            <person name="De Canck E."/>
        </authorList>
    </citation>
    <scope>NUCLEOTIDE SEQUENCE [LARGE SCALE GENOMIC DNA]</scope>
    <source>
        <strain evidence="1 2">LMG 3458</strain>
    </source>
</reference>
<sequence>MVLEGLAVYWPSDYWPSLAISWLEDGFALDDEIAGLLEAASANKGWSQQVRHRAFALWVKWKRARP</sequence>
<organism evidence="1 2">
    <name type="scientific">Achromobacter deleyi</name>
    <dbReference type="NCBI Taxonomy" id="1353891"/>
    <lineage>
        <taxon>Bacteria</taxon>
        <taxon>Pseudomonadati</taxon>
        <taxon>Pseudomonadota</taxon>
        <taxon>Betaproteobacteria</taxon>
        <taxon>Burkholderiales</taxon>
        <taxon>Alcaligenaceae</taxon>
        <taxon>Achromobacter</taxon>
    </lineage>
</organism>
<dbReference type="AlphaFoldDB" id="A0A6S7ACV0"/>
<gene>
    <name evidence="1" type="ORF">LMG3458_04189</name>
</gene>
<dbReference type="Proteomes" id="UP000494111">
    <property type="component" value="Unassembled WGS sequence"/>
</dbReference>